<evidence type="ECO:0000313" key="2">
    <source>
        <dbReference type="EMBL" id="OIQ77634.1"/>
    </source>
</evidence>
<dbReference type="Pfam" id="PF10129">
    <property type="entry name" value="OpgC_C"/>
    <property type="match status" value="1"/>
</dbReference>
<feature type="transmembrane region" description="Helical" evidence="1">
    <location>
        <begin position="101"/>
        <end position="120"/>
    </location>
</feature>
<proteinExistence type="predicted"/>
<feature type="transmembrane region" description="Helical" evidence="1">
    <location>
        <begin position="34"/>
        <end position="53"/>
    </location>
</feature>
<dbReference type="PANTHER" id="PTHR38592:SF3">
    <property type="entry name" value="BLL4819 PROTEIN"/>
    <property type="match status" value="1"/>
</dbReference>
<gene>
    <name evidence="2" type="ORF">GALL_406720</name>
</gene>
<evidence type="ECO:0000256" key="1">
    <source>
        <dbReference type="SAM" id="Phobius"/>
    </source>
</evidence>
<dbReference type="AlphaFoldDB" id="A0A1J5Q2U4"/>
<reference evidence="2" key="1">
    <citation type="submission" date="2016-10" db="EMBL/GenBank/DDBJ databases">
        <title>Sequence of Gallionella enrichment culture.</title>
        <authorList>
            <person name="Poehlein A."/>
            <person name="Muehling M."/>
            <person name="Daniel R."/>
        </authorList>
    </citation>
    <scope>NUCLEOTIDE SEQUENCE</scope>
</reference>
<organism evidence="2">
    <name type="scientific">mine drainage metagenome</name>
    <dbReference type="NCBI Taxonomy" id="410659"/>
    <lineage>
        <taxon>unclassified sequences</taxon>
        <taxon>metagenomes</taxon>
        <taxon>ecological metagenomes</taxon>
    </lineage>
</organism>
<keyword evidence="1" id="KW-0472">Membrane</keyword>
<feature type="transmembrane region" description="Helical" evidence="1">
    <location>
        <begin position="289"/>
        <end position="309"/>
    </location>
</feature>
<name>A0A1J5Q2U4_9ZZZZ</name>
<feature type="transmembrane region" description="Helical" evidence="1">
    <location>
        <begin position="183"/>
        <end position="201"/>
    </location>
</feature>
<keyword evidence="1" id="KW-0812">Transmembrane</keyword>
<accession>A0A1J5Q2U4</accession>
<feature type="transmembrane region" description="Helical" evidence="1">
    <location>
        <begin position="213"/>
        <end position="229"/>
    </location>
</feature>
<dbReference type="PIRSF" id="PIRSF028704">
    <property type="entry name" value="UPC028704"/>
    <property type="match status" value="1"/>
</dbReference>
<keyword evidence="1" id="KW-1133">Transmembrane helix</keyword>
<feature type="transmembrane region" description="Helical" evidence="1">
    <location>
        <begin position="316"/>
        <end position="335"/>
    </location>
</feature>
<feature type="transmembrane region" description="Helical" evidence="1">
    <location>
        <begin position="250"/>
        <end position="269"/>
    </location>
</feature>
<feature type="transmembrane region" description="Helical" evidence="1">
    <location>
        <begin position="370"/>
        <end position="386"/>
    </location>
</feature>
<dbReference type="PANTHER" id="PTHR38592">
    <property type="entry name" value="BLL4819 PROTEIN"/>
    <property type="match status" value="1"/>
</dbReference>
<dbReference type="EMBL" id="MLJW01001569">
    <property type="protein sequence ID" value="OIQ77634.1"/>
    <property type="molecule type" value="Genomic_DNA"/>
</dbReference>
<feature type="transmembrane region" description="Helical" evidence="1">
    <location>
        <begin position="65"/>
        <end position="81"/>
    </location>
</feature>
<feature type="transmembrane region" description="Helical" evidence="1">
    <location>
        <begin position="157"/>
        <end position="176"/>
    </location>
</feature>
<sequence>MEAVTDHSRERGIVPAVHIDGDRRDLRLDACRGLALWFIFIDHIPGNAFAWLTVRDYGFSDTTEVFVFVSGYTCMLAYGGALREQGWPTIVARSLRRGVEIYAAFLLLLIGYFVLIWLTGGGSRYLDETNTRFFFENPGVSLMHAVVLQYTPVNTDILPTFVMLHLAFPVVLWLLIRNPAAALAASFLLYLMVQLFSWQVPAWPTGELYFNPLAWQIVFMSGMVLGTLTQQGAIDWGRFLAPERTTLPKLALMVLVFFLPIRIATAHGWVTWEQMTAFNAMSIRPSFGLVYLMSFASAVALVAWVVVAGPQAQSRAVQAIAAGVRALLALPYLRLIGRHSLQTYAWHVVLVYGVYYLDREYGPFGVGTKTVMAISCLMLLALPALWREHGRRMLGVRLTGV</sequence>
<dbReference type="InterPro" id="IPR014550">
    <property type="entry name" value="UCP028704_OpgC"/>
</dbReference>
<protein>
    <submittedName>
        <fullName evidence="2">OpgC protein</fullName>
    </submittedName>
</protein>
<comment type="caution">
    <text evidence="2">The sequence shown here is derived from an EMBL/GenBank/DDBJ whole genome shotgun (WGS) entry which is preliminary data.</text>
</comment>